<name>A0A1W6Z612_9BORD</name>
<dbReference type="RefSeq" id="WP_086073713.1">
    <property type="nucleotide sequence ID" value="NZ_CP021109.1"/>
</dbReference>
<evidence type="ECO:0000313" key="2">
    <source>
        <dbReference type="Proteomes" id="UP000194139"/>
    </source>
</evidence>
<reference evidence="1 2" key="1">
    <citation type="submission" date="2017-05" db="EMBL/GenBank/DDBJ databases">
        <title>Complete and WGS of Bordetella genogroups.</title>
        <authorList>
            <person name="Spilker T."/>
            <person name="LiPuma J."/>
        </authorList>
    </citation>
    <scope>NUCLEOTIDE SEQUENCE [LARGE SCALE GENOMIC DNA]</scope>
    <source>
        <strain evidence="1 2">AU17164</strain>
    </source>
</reference>
<gene>
    <name evidence="1" type="ORF">CAL13_17650</name>
</gene>
<dbReference type="AlphaFoldDB" id="A0A1W6Z612"/>
<dbReference type="Pfam" id="PF09867">
    <property type="entry name" value="TagF_N"/>
    <property type="match status" value="1"/>
</dbReference>
<keyword evidence="2" id="KW-1185">Reference proteome</keyword>
<sequence length="242" mass="26138">MTTVSGAELRGRLGWYGKIPAAGDFVHRRLSRELIGWWDRWLQHGVAAIRQTAGVHAARGFAAAPIWNFAIPAGLGAGVAQFGCIAPSRDRVGRGYPLCVALPLREDEYHRALLDGADPYYREIGANVLAAVRHGCTADVFDRSLMVVTLPSTPPARARASAGSDIMEILNAGLEQAPAPLTPVSALSAWPDLSFCFNPSSHTSYWWTNQADGAALQTYVHGGALNATLFTRLFSSLPTWRP</sequence>
<accession>A0A1W6Z612</accession>
<evidence type="ECO:0000313" key="1">
    <source>
        <dbReference type="EMBL" id="ARP88800.1"/>
    </source>
</evidence>
<dbReference type="PIRSF" id="PIRSF029287">
    <property type="entry name" value="UCP029287"/>
    <property type="match status" value="1"/>
</dbReference>
<organism evidence="1 2">
    <name type="scientific">Bordetella genomosp. 9</name>
    <dbReference type="NCBI Taxonomy" id="1416803"/>
    <lineage>
        <taxon>Bacteria</taxon>
        <taxon>Pseudomonadati</taxon>
        <taxon>Pseudomonadota</taxon>
        <taxon>Betaproteobacteria</taxon>
        <taxon>Burkholderiales</taxon>
        <taxon>Alcaligenaceae</taxon>
        <taxon>Bordetella</taxon>
    </lineage>
</organism>
<dbReference type="EMBL" id="CP021109">
    <property type="protein sequence ID" value="ARP88800.1"/>
    <property type="molecule type" value="Genomic_DNA"/>
</dbReference>
<dbReference type="InterPro" id="IPR038225">
    <property type="entry name" value="TagF_sf"/>
</dbReference>
<dbReference type="Gene3D" id="3.40.1730.10">
    <property type="entry name" value="pa0076 domain"/>
    <property type="match status" value="1"/>
</dbReference>
<dbReference type="InterPro" id="IPR017748">
    <property type="entry name" value="TagF"/>
</dbReference>
<protein>
    <submittedName>
        <fullName evidence="1">Type VI secretion-associated protein</fullName>
    </submittedName>
</protein>
<proteinExistence type="predicted"/>
<dbReference type="Proteomes" id="UP000194139">
    <property type="component" value="Chromosome"/>
</dbReference>
<dbReference type="NCBIfam" id="TIGR03373">
    <property type="entry name" value="VI_minor_4"/>
    <property type="match status" value="1"/>
</dbReference>